<feature type="transmembrane region" description="Helical" evidence="1">
    <location>
        <begin position="54"/>
        <end position="72"/>
    </location>
</feature>
<gene>
    <name evidence="2" type="ORF">CTI12_AA547200</name>
</gene>
<accession>A0A2U1KZJ1</accession>
<keyword evidence="1" id="KW-0812">Transmembrane</keyword>
<evidence type="ECO:0000313" key="2">
    <source>
        <dbReference type="EMBL" id="PWA42181.1"/>
    </source>
</evidence>
<dbReference type="EMBL" id="PKPP01012566">
    <property type="protein sequence ID" value="PWA42181.1"/>
    <property type="molecule type" value="Genomic_DNA"/>
</dbReference>
<name>A0A2U1KZJ1_ARTAN</name>
<evidence type="ECO:0000256" key="1">
    <source>
        <dbReference type="SAM" id="Phobius"/>
    </source>
</evidence>
<dbReference type="OrthoDB" id="1532167at2759"/>
<sequence>MCACGQEVGVKLDEIVISKASRGRGTANGGGQNARRPSSIKRNEAVSMLMKRPACISNNGVSVLMICIILVLDL</sequence>
<evidence type="ECO:0000313" key="3">
    <source>
        <dbReference type="Proteomes" id="UP000245207"/>
    </source>
</evidence>
<protein>
    <submittedName>
        <fullName evidence="2">Uncharacterized protein</fullName>
    </submittedName>
</protein>
<organism evidence="2 3">
    <name type="scientific">Artemisia annua</name>
    <name type="common">Sweet wormwood</name>
    <dbReference type="NCBI Taxonomy" id="35608"/>
    <lineage>
        <taxon>Eukaryota</taxon>
        <taxon>Viridiplantae</taxon>
        <taxon>Streptophyta</taxon>
        <taxon>Embryophyta</taxon>
        <taxon>Tracheophyta</taxon>
        <taxon>Spermatophyta</taxon>
        <taxon>Magnoliopsida</taxon>
        <taxon>eudicotyledons</taxon>
        <taxon>Gunneridae</taxon>
        <taxon>Pentapetalae</taxon>
        <taxon>asterids</taxon>
        <taxon>campanulids</taxon>
        <taxon>Asterales</taxon>
        <taxon>Asteraceae</taxon>
        <taxon>Asteroideae</taxon>
        <taxon>Anthemideae</taxon>
        <taxon>Artemisiinae</taxon>
        <taxon>Artemisia</taxon>
    </lineage>
</organism>
<keyword evidence="3" id="KW-1185">Reference proteome</keyword>
<dbReference type="Proteomes" id="UP000245207">
    <property type="component" value="Unassembled WGS sequence"/>
</dbReference>
<comment type="caution">
    <text evidence="2">The sequence shown here is derived from an EMBL/GenBank/DDBJ whole genome shotgun (WGS) entry which is preliminary data.</text>
</comment>
<keyword evidence="1" id="KW-0472">Membrane</keyword>
<proteinExistence type="predicted"/>
<keyword evidence="1" id="KW-1133">Transmembrane helix</keyword>
<dbReference type="AlphaFoldDB" id="A0A2U1KZJ1"/>
<reference evidence="2 3" key="1">
    <citation type="journal article" date="2018" name="Mol. Plant">
        <title>The genome of Artemisia annua provides insight into the evolution of Asteraceae family and artemisinin biosynthesis.</title>
        <authorList>
            <person name="Shen Q."/>
            <person name="Zhang L."/>
            <person name="Liao Z."/>
            <person name="Wang S."/>
            <person name="Yan T."/>
            <person name="Shi P."/>
            <person name="Liu M."/>
            <person name="Fu X."/>
            <person name="Pan Q."/>
            <person name="Wang Y."/>
            <person name="Lv Z."/>
            <person name="Lu X."/>
            <person name="Zhang F."/>
            <person name="Jiang W."/>
            <person name="Ma Y."/>
            <person name="Chen M."/>
            <person name="Hao X."/>
            <person name="Li L."/>
            <person name="Tang Y."/>
            <person name="Lv G."/>
            <person name="Zhou Y."/>
            <person name="Sun X."/>
            <person name="Brodelius P.E."/>
            <person name="Rose J.K.C."/>
            <person name="Tang K."/>
        </authorList>
    </citation>
    <scope>NUCLEOTIDE SEQUENCE [LARGE SCALE GENOMIC DNA]</scope>
    <source>
        <strain evidence="3">cv. Huhao1</strain>
        <tissue evidence="2">Leaf</tissue>
    </source>
</reference>